<dbReference type="EMBL" id="ABEU02000024">
    <property type="protein sequence ID" value="PNR28563.1"/>
    <property type="molecule type" value="Genomic_DNA"/>
</dbReference>
<reference evidence="7 9" key="3">
    <citation type="journal article" date="2018" name="Plant J.">
        <title>The Physcomitrella patens chromosome-scale assembly reveals moss genome structure and evolution.</title>
        <authorList>
            <person name="Lang D."/>
            <person name="Ullrich K.K."/>
            <person name="Murat F."/>
            <person name="Fuchs J."/>
            <person name="Jenkins J."/>
            <person name="Haas F.B."/>
            <person name="Piednoel M."/>
            <person name="Gundlach H."/>
            <person name="Van Bel M."/>
            <person name="Meyberg R."/>
            <person name="Vives C."/>
            <person name="Morata J."/>
            <person name="Symeonidi A."/>
            <person name="Hiss M."/>
            <person name="Muchero W."/>
            <person name="Kamisugi Y."/>
            <person name="Saleh O."/>
            <person name="Blanc G."/>
            <person name="Decker E.L."/>
            <person name="van Gessel N."/>
            <person name="Grimwood J."/>
            <person name="Hayes R.D."/>
            <person name="Graham S.W."/>
            <person name="Gunter L.E."/>
            <person name="McDaniel S.F."/>
            <person name="Hoernstein S.N.W."/>
            <person name="Larsson A."/>
            <person name="Li F.W."/>
            <person name="Perroud P.F."/>
            <person name="Phillips J."/>
            <person name="Ranjan P."/>
            <person name="Rokshar D.S."/>
            <person name="Rothfels C.J."/>
            <person name="Schneider L."/>
            <person name="Shu S."/>
            <person name="Stevenson D.W."/>
            <person name="Thummler F."/>
            <person name="Tillich M."/>
            <person name="Villarreal Aguilar J.C."/>
            <person name="Widiez T."/>
            <person name="Wong G.K."/>
            <person name="Wymore A."/>
            <person name="Zhang Y."/>
            <person name="Zimmer A.D."/>
            <person name="Quatrano R.S."/>
            <person name="Mayer K.F.X."/>
            <person name="Goodstein D."/>
            <person name="Casacuberta J.M."/>
            <person name="Vandepoele K."/>
            <person name="Reski R."/>
            <person name="Cuming A.C."/>
            <person name="Tuskan G.A."/>
            <person name="Maumus F."/>
            <person name="Salse J."/>
            <person name="Schmutz J."/>
            <person name="Rensing S.A."/>
        </authorList>
    </citation>
    <scope>NUCLEOTIDE SEQUENCE [LARGE SCALE GENOMIC DNA]</scope>
    <source>
        <strain evidence="8 9">cv. Gransden 2004</strain>
    </source>
</reference>
<evidence type="ECO:0000313" key="6">
    <source>
        <dbReference type="EMBL" id="CAD42870.1"/>
    </source>
</evidence>
<evidence type="ECO:0000259" key="3">
    <source>
        <dbReference type="Pfam" id="PF23571"/>
    </source>
</evidence>
<dbReference type="PANTHER" id="PTHR31901:SF48">
    <property type="entry name" value="INDOLE-3-ACETIC ACID-AMIDO SYNTHETASE GH3.10"/>
    <property type="match status" value="1"/>
</dbReference>
<dbReference type="InterPro" id="IPR004993">
    <property type="entry name" value="GH3"/>
</dbReference>
<proteinExistence type="evidence at transcript level"/>
<gene>
    <name evidence="5" type="primary">GH3-1</name>
    <name evidence="6" type="synonym">gh3-1</name>
    <name evidence="8" type="synonym">LOC112276731</name>
    <name evidence="7" type="ORF">PHYPA_029155</name>
</gene>
<evidence type="ECO:0000313" key="9">
    <source>
        <dbReference type="Proteomes" id="UP000006727"/>
    </source>
</evidence>
<feature type="domain" description="GH3 middle" evidence="3">
    <location>
        <begin position="398"/>
        <end position="475"/>
    </location>
</feature>
<feature type="region of interest" description="Disordered" evidence="2">
    <location>
        <begin position="1"/>
        <end position="29"/>
    </location>
</feature>
<evidence type="ECO:0000313" key="7">
    <source>
        <dbReference type="EMBL" id="PNR28563.1"/>
    </source>
</evidence>
<feature type="domain" description="GH3 C-terminal" evidence="4">
    <location>
        <begin position="490"/>
        <end position="606"/>
    </location>
</feature>
<dbReference type="Pfam" id="PF23572">
    <property type="entry name" value="GH3_C"/>
    <property type="match status" value="1"/>
</dbReference>
<dbReference type="PANTHER" id="PTHR31901">
    <property type="entry name" value="GH3 DOMAIN-CONTAINING PROTEIN"/>
    <property type="match status" value="1"/>
</dbReference>
<dbReference type="OMA" id="NDETWDA"/>
<accession>E1C9S3</accession>
<dbReference type="OrthoDB" id="10004661at2759"/>
<dbReference type="STRING" id="3218.Q70ZZ8"/>
<evidence type="ECO:0000313" key="8">
    <source>
        <dbReference type="EnsemblPlants" id="Pp3c24_16260V3.1"/>
    </source>
</evidence>
<dbReference type="eggNOG" id="ENOG502QR80">
    <property type="taxonomic scope" value="Eukaryota"/>
</dbReference>
<dbReference type="InterPro" id="IPR055378">
    <property type="entry name" value="GH3_C"/>
</dbReference>
<evidence type="ECO:0000259" key="4">
    <source>
        <dbReference type="Pfam" id="PF23572"/>
    </source>
</evidence>
<dbReference type="PaxDb" id="3218-PP1S323_82V6.3"/>
<dbReference type="EnsemblPlants" id="Pp3c24_16260V3.2">
    <property type="protein sequence ID" value="Pp3c24_16260V3.2"/>
    <property type="gene ID" value="Pp3c24_16260"/>
</dbReference>
<comment type="similarity">
    <text evidence="1">Belongs to the IAA-amido conjugating enzyme family.</text>
</comment>
<evidence type="ECO:0000256" key="1">
    <source>
        <dbReference type="ARBA" id="ARBA00008068"/>
    </source>
</evidence>
<dbReference type="EnsemblPlants" id="Pp3c24_16260V3.1">
    <property type="protein sequence ID" value="Pp3c24_16260V3.1"/>
    <property type="gene ID" value="Pp3c24_16260"/>
</dbReference>
<reference evidence="5" key="1">
    <citation type="journal article" date="2004" name="J. Plant Physiol.">
        <title>Loss of GH3 function does not affect phytochrome-mediated development in a moss, Physcomitrella patens.</title>
        <authorList>
            <person name="Bierfreund N.M."/>
            <person name="Tintelnot S."/>
            <person name="Reski R."/>
            <person name="Decker E.L."/>
        </authorList>
    </citation>
    <scope>NUCLEOTIDE SEQUENCE</scope>
    <source>
        <tissue evidence="5">Protonema</tissue>
    </source>
</reference>
<dbReference type="EMBL" id="AJ496301">
    <property type="protein sequence ID" value="CAD42870.1"/>
    <property type="molecule type" value="Genomic_DNA"/>
</dbReference>
<name>Q70ZZ8_PHYPA</name>
<dbReference type="AlphaFoldDB" id="Q70ZZ8"/>
<reference evidence="8" key="4">
    <citation type="submission" date="2020-12" db="UniProtKB">
        <authorList>
            <consortium name="EnsemblPlants"/>
        </authorList>
    </citation>
    <scope>IDENTIFICATION</scope>
</reference>
<accession>Q70ZZ8</accession>
<dbReference type="Pfam" id="PF03321">
    <property type="entry name" value="GH3"/>
    <property type="match status" value="1"/>
</dbReference>
<accession>A9TUB3</accession>
<evidence type="ECO:0000256" key="2">
    <source>
        <dbReference type="SAM" id="MobiDB-lite"/>
    </source>
</evidence>
<sequence>MASEVAKPVENGIHPKLEQSFDAPAATKPSNSELLKLHRDGVPFVMPSKRGIDTTAPDFDPQDFLDLLAEDVMFIQHEKLREILEVQADVEYLRRVGLNGRTDVESFRKCVPIVSYGDLEADIMRVVNGEKTPIFTVDPIVTLNLSSGTTAGKPKFIPSTTRAYEYFMFLQTFVTSIYRREFPGYKDGTSFTLAFAGKQIDTPSGIKAGAQSTNHFRGPMFRNRVRNANREYCVPDEVILSDDTTQSMYCHLLCALAQAPEIVKVYGTFAASIVSAVRALQKHWSEIVEDIRTGTLNAKITEPEMRTAVQQMLHPNPDLASRIEEECSKDNWEGILPRLFPNAHFVSCVISGSMLQYAPALKHFSGHLPTISLAYAACECSFIGFNPSMKCAPEDITYMLWPETAYYEFIPLDEDSNPEQDGDVVRTVEACDLEVGRQYELVVTNVIGLYRYRLGDVLTMKRFHKTAPVFEFVRRKNVILSVHTDKTDEKELQSVVNLATEALAGTGMELSDYTSTADVSTLPGRYVIFWEMVDSSDLDYDVLQHCANTLDANFNSDYRRWRSGHQIGPLELRIVKEGTFNRVMDSAVARGASPSQYKPPRCVNNPHTRQILDDGLVASFHSTITPNPAPIALTGS</sequence>
<evidence type="ECO:0000313" key="5">
    <source>
        <dbReference type="EMBL" id="CAD21959.1"/>
    </source>
</evidence>
<dbReference type="HOGENOM" id="CLU_016249_2_1_1"/>
<organism evidence="5">
    <name type="scientific">Physcomitrium patens</name>
    <name type="common">Spreading-leaved earth moss</name>
    <name type="synonym">Physcomitrella patens</name>
    <dbReference type="NCBI Taxonomy" id="3218"/>
    <lineage>
        <taxon>Eukaryota</taxon>
        <taxon>Viridiplantae</taxon>
        <taxon>Streptophyta</taxon>
        <taxon>Embryophyta</taxon>
        <taxon>Bryophyta</taxon>
        <taxon>Bryophytina</taxon>
        <taxon>Bryopsida</taxon>
        <taxon>Funariidae</taxon>
        <taxon>Funariales</taxon>
        <taxon>Funariaceae</taxon>
        <taxon>Physcomitrium</taxon>
    </lineage>
</organism>
<protein>
    <submittedName>
        <fullName evidence="5">GH3-like protein</fullName>
    </submittedName>
</protein>
<dbReference type="EMBL" id="AJ428956">
    <property type="protein sequence ID" value="CAD21959.1"/>
    <property type="molecule type" value="mRNA"/>
</dbReference>
<dbReference type="GO" id="GO:0016881">
    <property type="term" value="F:acid-amino acid ligase activity"/>
    <property type="evidence" value="ECO:0000318"/>
    <property type="project" value="GO_Central"/>
</dbReference>
<keyword evidence="9" id="KW-1185">Reference proteome</keyword>
<dbReference type="Proteomes" id="UP000006727">
    <property type="component" value="Chromosome 24"/>
</dbReference>
<dbReference type="InterPro" id="IPR055377">
    <property type="entry name" value="GH3_M"/>
</dbReference>
<dbReference type="Pfam" id="PF23571">
    <property type="entry name" value="GH3_M"/>
    <property type="match status" value="1"/>
</dbReference>
<dbReference type="Gramene" id="Pp3c24_16260V3.2">
    <property type="protein sequence ID" value="Pp3c24_16260V3.2"/>
    <property type="gene ID" value="Pp3c24_16260"/>
</dbReference>
<dbReference type="FunCoup" id="Q70ZZ8">
    <property type="interactions" value="1703"/>
</dbReference>
<dbReference type="GO" id="GO:0005737">
    <property type="term" value="C:cytoplasm"/>
    <property type="evidence" value="ECO:0000318"/>
    <property type="project" value="GO_Central"/>
</dbReference>
<reference evidence="7 9" key="2">
    <citation type="journal article" date="2008" name="Science">
        <title>The Physcomitrella genome reveals evolutionary insights into the conquest of land by plants.</title>
        <authorList>
            <person name="Rensing S."/>
            <person name="Lang D."/>
            <person name="Zimmer A."/>
            <person name="Terry A."/>
            <person name="Salamov A."/>
            <person name="Shapiro H."/>
            <person name="Nishiyama T."/>
            <person name="Perroud P.-F."/>
            <person name="Lindquist E."/>
            <person name="Kamisugi Y."/>
            <person name="Tanahashi T."/>
            <person name="Sakakibara K."/>
            <person name="Fujita T."/>
            <person name="Oishi K."/>
            <person name="Shin-I T."/>
            <person name="Kuroki Y."/>
            <person name="Toyoda A."/>
            <person name="Suzuki Y."/>
            <person name="Hashimoto A."/>
            <person name="Yamaguchi K."/>
            <person name="Sugano A."/>
            <person name="Kohara Y."/>
            <person name="Fujiyama A."/>
            <person name="Anterola A."/>
            <person name="Aoki S."/>
            <person name="Ashton N."/>
            <person name="Barbazuk W.B."/>
            <person name="Barker E."/>
            <person name="Bennetzen J."/>
            <person name="Bezanilla M."/>
            <person name="Blankenship R."/>
            <person name="Cho S.H."/>
            <person name="Dutcher S."/>
            <person name="Estelle M."/>
            <person name="Fawcett J.A."/>
            <person name="Gundlach H."/>
            <person name="Hanada K."/>
            <person name="Heyl A."/>
            <person name="Hicks K.A."/>
            <person name="Hugh J."/>
            <person name="Lohr M."/>
            <person name="Mayer K."/>
            <person name="Melkozernov A."/>
            <person name="Murata T."/>
            <person name="Nelson D."/>
            <person name="Pils B."/>
            <person name="Prigge M."/>
            <person name="Reiss B."/>
            <person name="Renner T."/>
            <person name="Rombauts S."/>
            <person name="Rushton P."/>
            <person name="Sanderfoot A."/>
            <person name="Schween G."/>
            <person name="Shiu S.-H."/>
            <person name="Stueber K."/>
            <person name="Theodoulou F.L."/>
            <person name="Tu H."/>
            <person name="Van de Peer Y."/>
            <person name="Verrier P.J."/>
            <person name="Waters E."/>
            <person name="Wood A."/>
            <person name="Yang L."/>
            <person name="Cove D."/>
            <person name="Cuming A."/>
            <person name="Hasebe M."/>
            <person name="Lucas S."/>
            <person name="Mishler D.B."/>
            <person name="Reski R."/>
            <person name="Grigoriev I."/>
            <person name="Quatrano R.S."/>
            <person name="Boore J.L."/>
        </authorList>
    </citation>
    <scope>NUCLEOTIDE SEQUENCE [LARGE SCALE GENOMIC DNA]</scope>
    <source>
        <strain evidence="8 9">cv. Gransden 2004</strain>
    </source>
</reference>
<dbReference type="Gramene" id="Pp3c24_16260V3.1">
    <property type="protein sequence ID" value="Pp3c24_16260V3.1"/>
    <property type="gene ID" value="Pp3c24_16260"/>
</dbReference>